<dbReference type="Proteomes" id="UP000199071">
    <property type="component" value="Unassembled WGS sequence"/>
</dbReference>
<protein>
    <submittedName>
        <fullName evidence="5">Predicted dehydrogenase</fullName>
    </submittedName>
</protein>
<evidence type="ECO:0000256" key="2">
    <source>
        <dbReference type="ARBA" id="ARBA00023002"/>
    </source>
</evidence>
<evidence type="ECO:0000259" key="3">
    <source>
        <dbReference type="Pfam" id="PF01408"/>
    </source>
</evidence>
<sequence>MTRTADLDAYSLKSAEAAEVPAPDLSYRPPMPKDRNARIGLIGAGGISGAHLDAYRSVGFNVTVICSPTLGNAIKQRDAYYPDAEATDDVEGTLARPDIDVVDLTPHPRERLPLMETALRAGKHVLSQKPFVLDLDDGERLVELAESRNLVLAVNQNGRFAPHLSWIREAVRAGRVGDVHSCHATIHWDHGWTAGTPFEEIDDLILYDFAVHWFDFLASIIGGRARMVFATRTRAAGQTARPALLAEALVGFEGGQSSLVFDGATPFGAEDRTVVTGSAGTVISRGPDPGIQEVTLTTEAGVARPQLQGTWFKEGFAGTMGAVLQAIETGSPPLNDARGNLDSLALVFAAIASSHSGEPIVPGSIRSLSAALGR</sequence>
<dbReference type="InterPro" id="IPR036291">
    <property type="entry name" value="NAD(P)-bd_dom_sf"/>
</dbReference>
<dbReference type="OrthoDB" id="6183734at2"/>
<evidence type="ECO:0000256" key="1">
    <source>
        <dbReference type="ARBA" id="ARBA00010928"/>
    </source>
</evidence>
<comment type="similarity">
    <text evidence="1">Belongs to the Gfo/Idh/MocA family.</text>
</comment>
<accession>A0A1G6B9U5</accession>
<evidence type="ECO:0000313" key="5">
    <source>
        <dbReference type="EMBL" id="SDB17263.1"/>
    </source>
</evidence>
<organism evidence="5 6">
    <name type="scientific">Bauldia litoralis</name>
    <dbReference type="NCBI Taxonomy" id="665467"/>
    <lineage>
        <taxon>Bacteria</taxon>
        <taxon>Pseudomonadati</taxon>
        <taxon>Pseudomonadota</taxon>
        <taxon>Alphaproteobacteria</taxon>
        <taxon>Hyphomicrobiales</taxon>
        <taxon>Kaistiaceae</taxon>
        <taxon>Bauldia</taxon>
    </lineage>
</organism>
<dbReference type="InterPro" id="IPR051317">
    <property type="entry name" value="Gfo/Idh/MocA_oxidoreduct"/>
</dbReference>
<feature type="domain" description="Gfo/Idh/MocA-like oxidoreductase N-terminal" evidence="3">
    <location>
        <begin position="38"/>
        <end position="155"/>
    </location>
</feature>
<dbReference type="InterPro" id="IPR000683">
    <property type="entry name" value="Gfo/Idh/MocA-like_OxRdtase_N"/>
</dbReference>
<dbReference type="SUPFAM" id="SSF55347">
    <property type="entry name" value="Glyceraldehyde-3-phosphate dehydrogenase-like, C-terminal domain"/>
    <property type="match status" value="1"/>
</dbReference>
<feature type="domain" description="GFO/IDH/MocA-like oxidoreductase" evidence="4">
    <location>
        <begin position="167"/>
        <end position="282"/>
    </location>
</feature>
<dbReference type="GO" id="GO:0016491">
    <property type="term" value="F:oxidoreductase activity"/>
    <property type="evidence" value="ECO:0007669"/>
    <property type="project" value="UniProtKB-KW"/>
</dbReference>
<proteinExistence type="inferred from homology"/>
<dbReference type="Pfam" id="PF22725">
    <property type="entry name" value="GFO_IDH_MocA_C3"/>
    <property type="match status" value="1"/>
</dbReference>
<keyword evidence="6" id="KW-1185">Reference proteome</keyword>
<reference evidence="5 6" key="1">
    <citation type="submission" date="2016-10" db="EMBL/GenBank/DDBJ databases">
        <authorList>
            <person name="de Groot N.N."/>
        </authorList>
    </citation>
    <scope>NUCLEOTIDE SEQUENCE [LARGE SCALE GENOMIC DNA]</scope>
    <source>
        <strain evidence="5 6">ATCC 35022</strain>
    </source>
</reference>
<dbReference type="GO" id="GO:0000166">
    <property type="term" value="F:nucleotide binding"/>
    <property type="evidence" value="ECO:0007669"/>
    <property type="project" value="InterPro"/>
</dbReference>
<dbReference type="InterPro" id="IPR055170">
    <property type="entry name" value="GFO_IDH_MocA-like_dom"/>
</dbReference>
<dbReference type="PANTHER" id="PTHR43708:SF5">
    <property type="entry name" value="CONSERVED EXPRESSED OXIDOREDUCTASE (EUROFUNG)-RELATED"/>
    <property type="match status" value="1"/>
</dbReference>
<evidence type="ECO:0000259" key="4">
    <source>
        <dbReference type="Pfam" id="PF22725"/>
    </source>
</evidence>
<name>A0A1G6B9U5_9HYPH</name>
<dbReference type="STRING" id="665467.SAMN02982931_01387"/>
<dbReference type="SUPFAM" id="SSF51735">
    <property type="entry name" value="NAD(P)-binding Rossmann-fold domains"/>
    <property type="match status" value="1"/>
</dbReference>
<dbReference type="Gene3D" id="3.30.360.10">
    <property type="entry name" value="Dihydrodipicolinate Reductase, domain 2"/>
    <property type="match status" value="1"/>
</dbReference>
<dbReference type="EMBL" id="FMXQ01000002">
    <property type="protein sequence ID" value="SDB17263.1"/>
    <property type="molecule type" value="Genomic_DNA"/>
</dbReference>
<dbReference type="Pfam" id="PF01408">
    <property type="entry name" value="GFO_IDH_MocA"/>
    <property type="match status" value="1"/>
</dbReference>
<dbReference type="RefSeq" id="WP_090875647.1">
    <property type="nucleotide sequence ID" value="NZ_FMXQ01000002.1"/>
</dbReference>
<dbReference type="AlphaFoldDB" id="A0A1G6B9U5"/>
<gene>
    <name evidence="5" type="ORF">SAMN02982931_01387</name>
</gene>
<dbReference type="Gene3D" id="3.40.50.720">
    <property type="entry name" value="NAD(P)-binding Rossmann-like Domain"/>
    <property type="match status" value="1"/>
</dbReference>
<evidence type="ECO:0000313" key="6">
    <source>
        <dbReference type="Proteomes" id="UP000199071"/>
    </source>
</evidence>
<keyword evidence="2" id="KW-0560">Oxidoreductase</keyword>
<dbReference type="PANTHER" id="PTHR43708">
    <property type="entry name" value="CONSERVED EXPRESSED OXIDOREDUCTASE (EUROFUNG)"/>
    <property type="match status" value="1"/>
</dbReference>